<name>A0ABZ0WI05_9BURK</name>
<dbReference type="Pfam" id="PF00072">
    <property type="entry name" value="Response_reg"/>
    <property type="match status" value="1"/>
</dbReference>
<protein>
    <submittedName>
        <fullName evidence="3">Response regulator</fullName>
    </submittedName>
</protein>
<gene>
    <name evidence="3" type="ORF">U0042_23015</name>
</gene>
<feature type="domain" description="Response regulatory" evidence="2">
    <location>
        <begin position="13"/>
        <end position="125"/>
    </location>
</feature>
<feature type="modified residue" description="4-aspartylphosphate" evidence="1">
    <location>
        <position position="65"/>
    </location>
</feature>
<dbReference type="SMART" id="SM00448">
    <property type="entry name" value="REC"/>
    <property type="match status" value="1"/>
</dbReference>
<dbReference type="PROSITE" id="PS50110">
    <property type="entry name" value="RESPONSE_REGULATORY"/>
    <property type="match status" value="1"/>
</dbReference>
<dbReference type="InterPro" id="IPR011006">
    <property type="entry name" value="CheY-like_superfamily"/>
</dbReference>
<keyword evidence="4" id="KW-1185">Reference proteome</keyword>
<proteinExistence type="predicted"/>
<dbReference type="RefSeq" id="WP_114808977.1">
    <property type="nucleotide sequence ID" value="NZ_CP139965.1"/>
</dbReference>
<evidence type="ECO:0000313" key="4">
    <source>
        <dbReference type="Proteomes" id="UP001325479"/>
    </source>
</evidence>
<dbReference type="Proteomes" id="UP001325479">
    <property type="component" value="Chromosome"/>
</dbReference>
<dbReference type="InterPro" id="IPR001789">
    <property type="entry name" value="Sig_transdc_resp-reg_receiver"/>
</dbReference>
<evidence type="ECO:0000256" key="1">
    <source>
        <dbReference type="PROSITE-ProRule" id="PRU00169"/>
    </source>
</evidence>
<evidence type="ECO:0000313" key="3">
    <source>
        <dbReference type="EMBL" id="WQD76922.1"/>
    </source>
</evidence>
<dbReference type="EMBL" id="CP139965">
    <property type="protein sequence ID" value="WQD76922.1"/>
    <property type="molecule type" value="Genomic_DNA"/>
</dbReference>
<organism evidence="3 4">
    <name type="scientific">Paraburkholderia kururiensis</name>
    <dbReference type="NCBI Taxonomy" id="984307"/>
    <lineage>
        <taxon>Bacteria</taxon>
        <taxon>Pseudomonadati</taxon>
        <taxon>Pseudomonadota</taxon>
        <taxon>Betaproteobacteria</taxon>
        <taxon>Burkholderiales</taxon>
        <taxon>Burkholderiaceae</taxon>
        <taxon>Paraburkholderia</taxon>
    </lineage>
</organism>
<keyword evidence="1" id="KW-0597">Phosphoprotein</keyword>
<accession>A0ABZ0WI05</accession>
<dbReference type="SUPFAM" id="SSF52172">
    <property type="entry name" value="CheY-like"/>
    <property type="match status" value="1"/>
</dbReference>
<dbReference type="Gene3D" id="3.40.50.2300">
    <property type="match status" value="1"/>
</dbReference>
<reference evidence="3 4" key="1">
    <citation type="submission" date="2023-12" db="EMBL/GenBank/DDBJ databases">
        <title>Genome sequencing and assembly of bacterial species from a model synthetic community.</title>
        <authorList>
            <person name="Hogle S.L."/>
        </authorList>
    </citation>
    <scope>NUCLEOTIDE SEQUENCE [LARGE SCALE GENOMIC DNA]</scope>
    <source>
        <strain evidence="3 4">HAMBI 2494</strain>
    </source>
</reference>
<sequence length="129" mass="13913">MKEQLDQPLKGRRVLVVEDEYLVAEALSAVLEQAGASVLGPIGWAEEALSFVQSDGDSIDSAVVDVNLHGETSYQTVDALATRNVPFVLVTGYEHDAIADGYRGYPRCQKPFNVNALLKALAKGAGREH</sequence>
<evidence type="ECO:0000259" key="2">
    <source>
        <dbReference type="PROSITE" id="PS50110"/>
    </source>
</evidence>